<keyword evidence="2" id="KW-1133">Transmembrane helix</keyword>
<evidence type="ECO:0000313" key="4">
    <source>
        <dbReference type="Proteomes" id="UP000034841"/>
    </source>
</evidence>
<reference evidence="3 4" key="1">
    <citation type="submission" date="2015-04" db="EMBL/GenBank/DDBJ databases">
        <title>Genome sequence of Ceratocystis platani, a major pathogen of plane trees.</title>
        <authorList>
            <person name="Belbahri L."/>
        </authorList>
    </citation>
    <scope>NUCLEOTIDE SEQUENCE [LARGE SCALE GENOMIC DNA]</scope>
    <source>
        <strain evidence="3 4">CFO</strain>
    </source>
</reference>
<organism evidence="3 4">
    <name type="scientific">Ceratocystis fimbriata f. sp. platani</name>
    <dbReference type="NCBI Taxonomy" id="88771"/>
    <lineage>
        <taxon>Eukaryota</taxon>
        <taxon>Fungi</taxon>
        <taxon>Dikarya</taxon>
        <taxon>Ascomycota</taxon>
        <taxon>Pezizomycotina</taxon>
        <taxon>Sordariomycetes</taxon>
        <taxon>Hypocreomycetidae</taxon>
        <taxon>Microascales</taxon>
        <taxon>Ceratocystidaceae</taxon>
        <taxon>Ceratocystis</taxon>
    </lineage>
</organism>
<dbReference type="GO" id="GO:0009141">
    <property type="term" value="P:nucleoside triphosphate metabolic process"/>
    <property type="evidence" value="ECO:0007669"/>
    <property type="project" value="TreeGrafter"/>
</dbReference>
<keyword evidence="2" id="KW-0812">Transmembrane</keyword>
<evidence type="ECO:0000256" key="1">
    <source>
        <dbReference type="SAM" id="MobiDB-lite"/>
    </source>
</evidence>
<feature type="region of interest" description="Disordered" evidence="1">
    <location>
        <begin position="672"/>
        <end position="733"/>
    </location>
</feature>
<dbReference type="CDD" id="cd16018">
    <property type="entry name" value="Enpp"/>
    <property type="match status" value="1"/>
</dbReference>
<keyword evidence="3" id="KW-0378">Hydrolase</keyword>
<dbReference type="Gene3D" id="3.30.1360.180">
    <property type="match status" value="1"/>
</dbReference>
<feature type="compositionally biased region" description="Low complexity" evidence="1">
    <location>
        <begin position="120"/>
        <end position="133"/>
    </location>
</feature>
<dbReference type="GO" id="GO:0017111">
    <property type="term" value="F:ribonucleoside triphosphate phosphatase activity"/>
    <property type="evidence" value="ECO:0007669"/>
    <property type="project" value="TreeGrafter"/>
</dbReference>
<protein>
    <submittedName>
        <fullName evidence="3">Putative pyrophosphatase/phosphodiesterase</fullName>
        <ecNumber evidence="3">3.-.-.-</ecNumber>
    </submittedName>
</protein>
<dbReference type="AlphaFoldDB" id="A0A0F8CMX0"/>
<evidence type="ECO:0000256" key="2">
    <source>
        <dbReference type="SAM" id="Phobius"/>
    </source>
</evidence>
<dbReference type="PANTHER" id="PTHR10151:SF120">
    <property type="entry name" value="BIS(5'-ADENOSYL)-TRIPHOSPHATASE"/>
    <property type="match status" value="1"/>
</dbReference>
<dbReference type="Gene3D" id="3.40.720.10">
    <property type="entry name" value="Alkaline Phosphatase, subunit A"/>
    <property type="match status" value="1"/>
</dbReference>
<dbReference type="Pfam" id="PF01663">
    <property type="entry name" value="Phosphodiest"/>
    <property type="match status" value="1"/>
</dbReference>
<dbReference type="InterPro" id="IPR002591">
    <property type="entry name" value="Phosphodiest/P_Trfase"/>
</dbReference>
<feature type="compositionally biased region" description="Basic and acidic residues" evidence="1">
    <location>
        <begin position="810"/>
        <end position="834"/>
    </location>
</feature>
<keyword evidence="2" id="KW-0472">Membrane</keyword>
<gene>
    <name evidence="3" type="ORF">CFO_g5575</name>
</gene>
<dbReference type="EC" id="3.-.-.-" evidence="3"/>
<sequence length="887" mass="96910">MPIPPRNSDASTDLGPDSHDSHGLLSPIAYDDDAASLHSAHSGRSARSDQDSDSSDDELQIRARNSSELRLHDQLVLHEEEELETLVQHQRRKQNRRPSALAPLTKPLAGLFRNTTDARSSSSLSLASSSASAIDPASEKRTMRRARRQRKKNRLLENAVHGEDGELMYEMEEGGFKDGSSTASSSDHDDREDLLQRRMARGKALRASDKRSRCLAIGAVVAVAVLAVGIFIWSQSSANSLHPTLKIDSKKLVSNGTALFAPTTIIVSLDGFRADFLQRGLTPRLKKFIKEGVSPKYMNPSFPSVTFPNHYTLATGLYPEAHGIVGNTFWDPELKEEFYYTDPERSLNPKWWDGEPFWVTAEKAGIRTGVHMWPGSEAHIGGIEPSFLDKFNGDEPLDNKVARVLEFLDKPGAEAPDVPLNETRAQLIAFYVPNVDADGHKYGPNSTEIRSTISDVDMMLDKLFHGLEQRNLTDIVNIIVVSDHGMATTDTLRVLQLDDLVDLSKVAHQDGWPLVGLRLHDEAADLQSMYEALRARAIETDPPAFDVYLRDGDMPERYHFTRNPRIAPLWLVPRTGWAIATRDEFDVAAAVEKGVQFEPRGLHGYDNENPLMRAIFVARGPAFPHPGNSEVAVFQNTEVYNLVCRSVGLTPMPNNATLQFPLQVLGSHAKGNFADLDEDPEDSLQTSTPIAPAASSEATTFSKAESPSISTPTTSVSTEPIPVPDEPASTESAPTTSIILDAVPTSTIPAASSVDSTLAESTPSETPPSQTQSPQKGATDSISSFWNWITDKVNNLTGGNKDGGDDGEGNDEKADHDDSDDDHKDDDHKASNSIVEHIDDAIDWVSGKFNHLLNHGDSGDADGDVSKVDAETQTGDGADSADWDRSV</sequence>
<dbReference type="EMBL" id="LBBL01000734">
    <property type="protein sequence ID" value="KKF92072.1"/>
    <property type="molecule type" value="Genomic_DNA"/>
</dbReference>
<feature type="compositionally biased region" description="Low complexity" evidence="1">
    <location>
        <begin position="760"/>
        <end position="775"/>
    </location>
</feature>
<feature type="region of interest" description="Disordered" evidence="1">
    <location>
        <begin position="752"/>
        <end position="780"/>
    </location>
</feature>
<feature type="compositionally biased region" description="Basic residues" evidence="1">
    <location>
        <begin position="142"/>
        <end position="153"/>
    </location>
</feature>
<dbReference type="FunFam" id="3.30.1360.180:FF:000003">
    <property type="entry name" value="Type I phosphodiesterase/nucleotide pyrophosphatase family protein"/>
    <property type="match status" value="1"/>
</dbReference>
<feature type="region of interest" description="Disordered" evidence="1">
    <location>
        <begin position="850"/>
        <end position="887"/>
    </location>
</feature>
<feature type="compositionally biased region" description="Low complexity" evidence="1">
    <location>
        <begin position="705"/>
        <end position="720"/>
    </location>
</feature>
<feature type="transmembrane region" description="Helical" evidence="2">
    <location>
        <begin position="214"/>
        <end position="233"/>
    </location>
</feature>
<dbReference type="GO" id="GO:0047429">
    <property type="term" value="F:nucleoside triphosphate diphosphatase activity"/>
    <property type="evidence" value="ECO:0007669"/>
    <property type="project" value="TreeGrafter"/>
</dbReference>
<dbReference type="OrthoDB" id="415411at2759"/>
<dbReference type="Proteomes" id="UP000034841">
    <property type="component" value="Unassembled WGS sequence"/>
</dbReference>
<feature type="region of interest" description="Disordered" evidence="1">
    <location>
        <begin position="795"/>
        <end position="834"/>
    </location>
</feature>
<name>A0A0F8CMX0_CERFI</name>
<feature type="region of interest" description="Disordered" evidence="1">
    <location>
        <begin position="1"/>
        <end position="66"/>
    </location>
</feature>
<proteinExistence type="predicted"/>
<dbReference type="PANTHER" id="PTHR10151">
    <property type="entry name" value="ECTONUCLEOTIDE PYROPHOSPHATASE/PHOSPHODIESTERASE"/>
    <property type="match status" value="1"/>
</dbReference>
<accession>A0A0F8CMX0</accession>
<feature type="region of interest" description="Disordered" evidence="1">
    <location>
        <begin position="120"/>
        <end position="164"/>
    </location>
</feature>
<evidence type="ECO:0000313" key="3">
    <source>
        <dbReference type="EMBL" id="KKF92072.1"/>
    </source>
</evidence>
<dbReference type="SUPFAM" id="SSF53649">
    <property type="entry name" value="Alkaline phosphatase-like"/>
    <property type="match status" value="1"/>
</dbReference>
<keyword evidence="4" id="KW-1185">Reference proteome</keyword>
<dbReference type="InterPro" id="IPR017850">
    <property type="entry name" value="Alkaline_phosphatase_core_sf"/>
</dbReference>
<feature type="region of interest" description="Disordered" evidence="1">
    <location>
        <begin position="87"/>
        <end position="108"/>
    </location>
</feature>
<comment type="caution">
    <text evidence="3">The sequence shown here is derived from an EMBL/GenBank/DDBJ whole genome shotgun (WGS) entry which is preliminary data.</text>
</comment>